<sequence>MLYTNSESYTNSECLQRADSQTHKLGRFTTCGILIAYDKAYFFKDC</sequence>
<proteinExistence type="predicted"/>
<comment type="caution">
    <text evidence="1">The sequence shown here is derived from an EMBL/GenBank/DDBJ whole genome shotgun (WGS) entry which is preliminary data.</text>
</comment>
<dbReference type="Proteomes" id="UP000215914">
    <property type="component" value="Unassembled WGS sequence"/>
</dbReference>
<dbReference type="Gramene" id="mRNA:HanXRQr2_Chr09g0399841">
    <property type="protein sequence ID" value="mRNA:HanXRQr2_Chr09g0399841"/>
    <property type="gene ID" value="HanXRQr2_Chr09g0399841"/>
</dbReference>
<name>A0A9K3I8N7_HELAN</name>
<keyword evidence="2" id="KW-1185">Reference proteome</keyword>
<evidence type="ECO:0000313" key="2">
    <source>
        <dbReference type="Proteomes" id="UP000215914"/>
    </source>
</evidence>
<accession>A0A9K3I8N7</accession>
<protein>
    <submittedName>
        <fullName evidence="1">Uncharacterized protein</fullName>
    </submittedName>
</protein>
<reference evidence="1" key="1">
    <citation type="journal article" date="2017" name="Nature">
        <title>The sunflower genome provides insights into oil metabolism, flowering and Asterid evolution.</title>
        <authorList>
            <person name="Badouin H."/>
            <person name="Gouzy J."/>
            <person name="Grassa C.J."/>
            <person name="Murat F."/>
            <person name="Staton S.E."/>
            <person name="Cottret L."/>
            <person name="Lelandais-Briere C."/>
            <person name="Owens G.L."/>
            <person name="Carrere S."/>
            <person name="Mayjonade B."/>
            <person name="Legrand L."/>
            <person name="Gill N."/>
            <person name="Kane N.C."/>
            <person name="Bowers J.E."/>
            <person name="Hubner S."/>
            <person name="Bellec A."/>
            <person name="Berard A."/>
            <person name="Berges H."/>
            <person name="Blanchet N."/>
            <person name="Boniface M.C."/>
            <person name="Brunel D."/>
            <person name="Catrice O."/>
            <person name="Chaidir N."/>
            <person name="Claudel C."/>
            <person name="Donnadieu C."/>
            <person name="Faraut T."/>
            <person name="Fievet G."/>
            <person name="Helmstetter N."/>
            <person name="King M."/>
            <person name="Knapp S.J."/>
            <person name="Lai Z."/>
            <person name="Le Paslier M.C."/>
            <person name="Lippi Y."/>
            <person name="Lorenzon L."/>
            <person name="Mandel J.R."/>
            <person name="Marage G."/>
            <person name="Marchand G."/>
            <person name="Marquand E."/>
            <person name="Bret-Mestries E."/>
            <person name="Morien E."/>
            <person name="Nambeesan S."/>
            <person name="Nguyen T."/>
            <person name="Pegot-Espagnet P."/>
            <person name="Pouilly N."/>
            <person name="Raftis F."/>
            <person name="Sallet E."/>
            <person name="Schiex T."/>
            <person name="Thomas J."/>
            <person name="Vandecasteele C."/>
            <person name="Vares D."/>
            <person name="Vear F."/>
            <person name="Vautrin S."/>
            <person name="Crespi M."/>
            <person name="Mangin B."/>
            <person name="Burke J.M."/>
            <person name="Salse J."/>
            <person name="Munos S."/>
            <person name="Vincourt P."/>
            <person name="Rieseberg L.H."/>
            <person name="Langlade N.B."/>
        </authorList>
    </citation>
    <scope>NUCLEOTIDE SEQUENCE</scope>
    <source>
        <tissue evidence="1">Leaves</tissue>
    </source>
</reference>
<evidence type="ECO:0000313" key="1">
    <source>
        <dbReference type="EMBL" id="KAF5791881.1"/>
    </source>
</evidence>
<reference evidence="1" key="2">
    <citation type="submission" date="2020-06" db="EMBL/GenBank/DDBJ databases">
        <title>Helianthus annuus Genome sequencing and assembly Release 2.</title>
        <authorList>
            <person name="Gouzy J."/>
            <person name="Langlade N."/>
            <person name="Munos S."/>
        </authorList>
    </citation>
    <scope>NUCLEOTIDE SEQUENCE</scope>
    <source>
        <tissue evidence="1">Leaves</tissue>
    </source>
</reference>
<organism evidence="1 2">
    <name type="scientific">Helianthus annuus</name>
    <name type="common">Common sunflower</name>
    <dbReference type="NCBI Taxonomy" id="4232"/>
    <lineage>
        <taxon>Eukaryota</taxon>
        <taxon>Viridiplantae</taxon>
        <taxon>Streptophyta</taxon>
        <taxon>Embryophyta</taxon>
        <taxon>Tracheophyta</taxon>
        <taxon>Spermatophyta</taxon>
        <taxon>Magnoliopsida</taxon>
        <taxon>eudicotyledons</taxon>
        <taxon>Gunneridae</taxon>
        <taxon>Pentapetalae</taxon>
        <taxon>asterids</taxon>
        <taxon>campanulids</taxon>
        <taxon>Asterales</taxon>
        <taxon>Asteraceae</taxon>
        <taxon>Asteroideae</taxon>
        <taxon>Heliantheae alliance</taxon>
        <taxon>Heliantheae</taxon>
        <taxon>Helianthus</taxon>
    </lineage>
</organism>
<dbReference type="EMBL" id="MNCJ02000324">
    <property type="protein sequence ID" value="KAF5791881.1"/>
    <property type="molecule type" value="Genomic_DNA"/>
</dbReference>
<dbReference type="AlphaFoldDB" id="A0A9K3I8N7"/>
<gene>
    <name evidence="1" type="ORF">HanXRQr2_Chr09g0399841</name>
</gene>